<sequence length="179" mass="20642">MNWQKYNWSIIIISVLFTFAAASSSYYFWQQHTMTKPLILAIEDIEGVEAVTLNNQDKSQSILEIHVTLSNLNNLQTTYETINHAIRTNIGAKQYKLILHDHKTPSLENFYYSIHHQIFEGLATGNFSSMHNSIQEKAIAADIKAQVYIDTNYLYIQLTTATGNLYQVIPRQLEDKEVR</sequence>
<dbReference type="STRING" id="1123291.SAMN04490355_1012113"/>
<keyword evidence="3" id="KW-1185">Reference proteome</keyword>
<dbReference type="Proteomes" id="UP000199520">
    <property type="component" value="Unassembled WGS sequence"/>
</dbReference>
<reference evidence="3" key="1">
    <citation type="submission" date="2016-10" db="EMBL/GenBank/DDBJ databases">
        <authorList>
            <person name="Varghese N."/>
            <person name="Submissions S."/>
        </authorList>
    </citation>
    <scope>NUCLEOTIDE SEQUENCE [LARGE SCALE GENOMIC DNA]</scope>
    <source>
        <strain evidence="3">DSM 13327</strain>
    </source>
</reference>
<dbReference type="RefSeq" id="WP_090935291.1">
    <property type="nucleotide sequence ID" value="NZ_FOTS01000012.1"/>
</dbReference>
<dbReference type="OrthoDB" id="1684049at2"/>
<keyword evidence="1" id="KW-0812">Transmembrane</keyword>
<dbReference type="EMBL" id="FOTS01000012">
    <property type="protein sequence ID" value="SFL66312.1"/>
    <property type="molecule type" value="Genomic_DNA"/>
</dbReference>
<evidence type="ECO:0000313" key="3">
    <source>
        <dbReference type="Proteomes" id="UP000199520"/>
    </source>
</evidence>
<accession>A0A1I4JIC2</accession>
<protein>
    <submittedName>
        <fullName evidence="2">Uncharacterized protein</fullName>
    </submittedName>
</protein>
<gene>
    <name evidence="2" type="ORF">SAMN04490355_1012113</name>
</gene>
<feature type="transmembrane region" description="Helical" evidence="1">
    <location>
        <begin position="6"/>
        <end position="29"/>
    </location>
</feature>
<proteinExistence type="predicted"/>
<dbReference type="AlphaFoldDB" id="A0A1I4JIC2"/>
<evidence type="ECO:0000313" key="2">
    <source>
        <dbReference type="EMBL" id="SFL66312.1"/>
    </source>
</evidence>
<name>A0A1I4JIC2_9FIRM</name>
<evidence type="ECO:0000256" key="1">
    <source>
        <dbReference type="SAM" id="Phobius"/>
    </source>
</evidence>
<organism evidence="2 3">
    <name type="scientific">Pelosinus propionicus DSM 13327</name>
    <dbReference type="NCBI Taxonomy" id="1123291"/>
    <lineage>
        <taxon>Bacteria</taxon>
        <taxon>Bacillati</taxon>
        <taxon>Bacillota</taxon>
        <taxon>Negativicutes</taxon>
        <taxon>Selenomonadales</taxon>
        <taxon>Sporomusaceae</taxon>
        <taxon>Pelosinus</taxon>
    </lineage>
</organism>
<keyword evidence="1" id="KW-0472">Membrane</keyword>
<keyword evidence="1" id="KW-1133">Transmembrane helix</keyword>